<dbReference type="Pfam" id="PF00491">
    <property type="entry name" value="Arginase"/>
    <property type="match status" value="1"/>
</dbReference>
<sequence length="276" mass="27993">MAEGRRVALTHYAGTAGDRTVDGAAGARVLARALQERLGVPAVAVGTERPLLGAAWDAELTAARADLEAVAERYRAVLATGAAPVAAINRCAVALATLPVVAQARPDAVVVWFDAHGDVHTPATTTSGYLGGLALAGPLGLWASGLGAGLTPDRVVLVGARDLDPPERALVDGTALTMVPPGPAVAEELAAVVAGRPVYVHLDADALEPGIVPTEYHVPGGLSLDDLRRCCAELARSEVVGVEVGEVESRTGDEDLTPLLDALGPVLDATGRAGPG</sequence>
<dbReference type="Gene3D" id="3.40.800.10">
    <property type="entry name" value="Ureohydrolase domain"/>
    <property type="match status" value="1"/>
</dbReference>
<evidence type="ECO:0000313" key="5">
    <source>
        <dbReference type="EMBL" id="GIG34907.1"/>
    </source>
</evidence>
<accession>A0A919PAW9</accession>
<reference evidence="5" key="1">
    <citation type="submission" date="2021-01" db="EMBL/GenBank/DDBJ databases">
        <title>Whole genome shotgun sequence of Cellulomonas pakistanensis NBRC 110800.</title>
        <authorList>
            <person name="Komaki H."/>
            <person name="Tamura T."/>
        </authorList>
    </citation>
    <scope>NUCLEOTIDE SEQUENCE</scope>
    <source>
        <strain evidence="5">NBRC 110800</strain>
    </source>
</reference>
<comment type="caution">
    <text evidence="5">The sequence shown here is derived from an EMBL/GenBank/DDBJ whole genome shotgun (WGS) entry which is preliminary data.</text>
</comment>
<dbReference type="SUPFAM" id="SSF52768">
    <property type="entry name" value="Arginase/deacetylase"/>
    <property type="match status" value="1"/>
</dbReference>
<keyword evidence="6" id="KW-1185">Reference proteome</keyword>
<dbReference type="PANTHER" id="PTHR43782:SF3">
    <property type="entry name" value="ARGINASE"/>
    <property type="match status" value="1"/>
</dbReference>
<proteinExistence type="inferred from homology"/>
<dbReference type="InterPro" id="IPR006035">
    <property type="entry name" value="Ureohydrolase"/>
</dbReference>
<dbReference type="PROSITE" id="PS51409">
    <property type="entry name" value="ARGINASE_2"/>
    <property type="match status" value="1"/>
</dbReference>
<dbReference type="EMBL" id="BONO01000002">
    <property type="protein sequence ID" value="GIG34907.1"/>
    <property type="molecule type" value="Genomic_DNA"/>
</dbReference>
<dbReference type="PANTHER" id="PTHR43782">
    <property type="entry name" value="ARGINASE"/>
    <property type="match status" value="1"/>
</dbReference>
<keyword evidence="3" id="KW-0464">Manganese</keyword>
<dbReference type="InterPro" id="IPR023696">
    <property type="entry name" value="Ureohydrolase_dom_sf"/>
</dbReference>
<evidence type="ECO:0000256" key="4">
    <source>
        <dbReference type="PROSITE-ProRule" id="PRU00742"/>
    </source>
</evidence>
<dbReference type="GO" id="GO:0005829">
    <property type="term" value="C:cytosol"/>
    <property type="evidence" value="ECO:0007669"/>
    <property type="project" value="TreeGrafter"/>
</dbReference>
<dbReference type="AlphaFoldDB" id="A0A919PAW9"/>
<dbReference type="GO" id="GO:0004053">
    <property type="term" value="F:arginase activity"/>
    <property type="evidence" value="ECO:0007669"/>
    <property type="project" value="TreeGrafter"/>
</dbReference>
<evidence type="ECO:0000256" key="1">
    <source>
        <dbReference type="ARBA" id="ARBA00022723"/>
    </source>
</evidence>
<comment type="similarity">
    <text evidence="4">Belongs to the arginase family.</text>
</comment>
<dbReference type="CDD" id="cd09999">
    <property type="entry name" value="Arginase-like_1"/>
    <property type="match status" value="1"/>
</dbReference>
<evidence type="ECO:0000256" key="3">
    <source>
        <dbReference type="ARBA" id="ARBA00023211"/>
    </source>
</evidence>
<dbReference type="RefSeq" id="WP_203666961.1">
    <property type="nucleotide sequence ID" value="NZ_BONO01000002.1"/>
</dbReference>
<protein>
    <submittedName>
        <fullName evidence="5">Arginase</fullName>
    </submittedName>
</protein>
<gene>
    <name evidence="5" type="primary">rocF</name>
    <name evidence="5" type="ORF">Cpa01nite_02880</name>
</gene>
<name>A0A919PAW9_9CELL</name>
<keyword evidence="2" id="KW-0378">Hydrolase</keyword>
<evidence type="ECO:0000313" key="6">
    <source>
        <dbReference type="Proteomes" id="UP000642125"/>
    </source>
</evidence>
<evidence type="ECO:0000256" key="2">
    <source>
        <dbReference type="ARBA" id="ARBA00022801"/>
    </source>
</evidence>
<keyword evidence="1" id="KW-0479">Metal-binding</keyword>
<dbReference type="Proteomes" id="UP000642125">
    <property type="component" value="Unassembled WGS sequence"/>
</dbReference>
<dbReference type="GO" id="GO:0030145">
    <property type="term" value="F:manganese ion binding"/>
    <property type="evidence" value="ECO:0007669"/>
    <property type="project" value="TreeGrafter"/>
</dbReference>
<organism evidence="5 6">
    <name type="scientific">Cellulomonas pakistanensis</name>
    <dbReference type="NCBI Taxonomy" id="992287"/>
    <lineage>
        <taxon>Bacteria</taxon>
        <taxon>Bacillati</taxon>
        <taxon>Actinomycetota</taxon>
        <taxon>Actinomycetes</taxon>
        <taxon>Micrococcales</taxon>
        <taxon>Cellulomonadaceae</taxon>
        <taxon>Cellulomonas</taxon>
    </lineage>
</organism>